<keyword evidence="4 5" id="KW-0472">Membrane</keyword>
<gene>
    <name evidence="6" type="ORF">H1D41_14665</name>
</gene>
<evidence type="ECO:0000256" key="3">
    <source>
        <dbReference type="ARBA" id="ARBA00022989"/>
    </source>
</evidence>
<dbReference type="Proteomes" id="UP000640583">
    <property type="component" value="Unassembled WGS sequence"/>
</dbReference>
<dbReference type="PANTHER" id="PTHR36926">
    <property type="entry name" value="COLICIN V PRODUCTION PROTEIN"/>
    <property type="match status" value="1"/>
</dbReference>
<organism evidence="6 7">
    <name type="scientific">Halocynthiibacter styelae</name>
    <dbReference type="NCBI Taxonomy" id="2761955"/>
    <lineage>
        <taxon>Bacteria</taxon>
        <taxon>Pseudomonadati</taxon>
        <taxon>Pseudomonadota</taxon>
        <taxon>Alphaproteobacteria</taxon>
        <taxon>Rhodobacterales</taxon>
        <taxon>Paracoccaceae</taxon>
        <taxon>Halocynthiibacter</taxon>
    </lineage>
</organism>
<dbReference type="EMBL" id="JADCKQ010000012">
    <property type="protein sequence ID" value="MBI1494884.1"/>
    <property type="molecule type" value="Genomic_DNA"/>
</dbReference>
<reference evidence="6" key="1">
    <citation type="submission" date="2020-10" db="EMBL/GenBank/DDBJ databases">
        <title>Paenihalocynthiibacter styelae gen. nov., sp. nov., isolated from stalked sea squirt Styela clava.</title>
        <authorList>
            <person name="Kim Y.-O."/>
            <person name="Yoon J.-H."/>
        </authorList>
    </citation>
    <scope>NUCLEOTIDE SEQUENCE</scope>
    <source>
        <strain evidence="6">MYP1-1</strain>
    </source>
</reference>
<name>A0A8J7IZ16_9RHOB</name>
<proteinExistence type="predicted"/>
<dbReference type="GO" id="GO:0016020">
    <property type="term" value="C:membrane"/>
    <property type="evidence" value="ECO:0007669"/>
    <property type="project" value="UniProtKB-SubCell"/>
</dbReference>
<dbReference type="RefSeq" id="WP_228849619.1">
    <property type="nucleotide sequence ID" value="NZ_JADCKQ010000012.1"/>
</dbReference>
<feature type="transmembrane region" description="Helical" evidence="5">
    <location>
        <begin position="111"/>
        <end position="131"/>
    </location>
</feature>
<feature type="transmembrane region" description="Helical" evidence="5">
    <location>
        <begin position="71"/>
        <end position="99"/>
    </location>
</feature>
<protein>
    <submittedName>
        <fullName evidence="6">CvpA family protein</fullName>
    </submittedName>
</protein>
<dbReference type="Pfam" id="PF02674">
    <property type="entry name" value="Colicin_V"/>
    <property type="match status" value="1"/>
</dbReference>
<dbReference type="GO" id="GO:0009403">
    <property type="term" value="P:toxin biosynthetic process"/>
    <property type="evidence" value="ECO:0007669"/>
    <property type="project" value="InterPro"/>
</dbReference>
<accession>A0A8J7IZ16</accession>
<feature type="transmembrane region" description="Helical" evidence="5">
    <location>
        <begin position="6"/>
        <end position="24"/>
    </location>
</feature>
<keyword evidence="3 5" id="KW-1133">Transmembrane helix</keyword>
<evidence type="ECO:0000313" key="6">
    <source>
        <dbReference type="EMBL" id="MBI1494884.1"/>
    </source>
</evidence>
<dbReference type="PANTHER" id="PTHR36926:SF1">
    <property type="entry name" value="COLICIN V PRODUCTION PROTEIN"/>
    <property type="match status" value="1"/>
</dbReference>
<dbReference type="InterPro" id="IPR052719">
    <property type="entry name" value="CvpA-like"/>
</dbReference>
<evidence type="ECO:0000313" key="7">
    <source>
        <dbReference type="Proteomes" id="UP000640583"/>
    </source>
</evidence>
<keyword evidence="7" id="KW-1185">Reference proteome</keyword>
<evidence type="ECO:0000256" key="5">
    <source>
        <dbReference type="SAM" id="Phobius"/>
    </source>
</evidence>
<evidence type="ECO:0000256" key="2">
    <source>
        <dbReference type="ARBA" id="ARBA00022692"/>
    </source>
</evidence>
<dbReference type="AlphaFoldDB" id="A0A8J7IZ16"/>
<sequence length="187" mass="19668">MEGFTVIDGIAAAVIILSALLAYSRGLVREVLSIGGWIAATILAYMFAASVQPLLAQVPGLNGFIEGQCELALLISFAVVMVIGLLLFSIFTPLFSGAVQRSFLGGLDQGLGFLFGAARGVLLVVIGLMAYDFINPGEPAPMVADSRTNLVFGHLTTQVEDQVPSDVPGWLQTRYNSFIASCEAPAG</sequence>
<feature type="transmembrane region" description="Helical" evidence="5">
    <location>
        <begin position="31"/>
        <end position="51"/>
    </location>
</feature>
<evidence type="ECO:0000256" key="4">
    <source>
        <dbReference type="ARBA" id="ARBA00023136"/>
    </source>
</evidence>
<keyword evidence="2 5" id="KW-0812">Transmembrane</keyword>
<comment type="caution">
    <text evidence="6">The sequence shown here is derived from an EMBL/GenBank/DDBJ whole genome shotgun (WGS) entry which is preliminary data.</text>
</comment>
<evidence type="ECO:0000256" key="1">
    <source>
        <dbReference type="ARBA" id="ARBA00004141"/>
    </source>
</evidence>
<dbReference type="InterPro" id="IPR003825">
    <property type="entry name" value="Colicin-V_CvpA"/>
</dbReference>
<comment type="subcellular location">
    <subcellularLocation>
        <location evidence="1">Membrane</location>
        <topology evidence="1">Multi-pass membrane protein</topology>
    </subcellularLocation>
</comment>